<dbReference type="AlphaFoldDB" id="A0A699GTY6"/>
<dbReference type="GO" id="GO:0003964">
    <property type="term" value="F:RNA-directed DNA polymerase activity"/>
    <property type="evidence" value="ECO:0007669"/>
    <property type="project" value="UniProtKB-KW"/>
</dbReference>
<dbReference type="Pfam" id="PF13966">
    <property type="entry name" value="zf-RVT"/>
    <property type="match status" value="1"/>
</dbReference>
<evidence type="ECO:0000259" key="1">
    <source>
        <dbReference type="Pfam" id="PF13966"/>
    </source>
</evidence>
<sequence>METRGGKIQESFSGLESKNYVICGASNIGKISYGKLAIALFSMFHVPLSVLKSLQNIRKKIFWGGLGEGKKLHWVKWDTILASFGDWSRKISGRVCKEYDDLIEVLQNVFVSNSCRGMWTLGEDGDFKVKILTSLIEEKILQVENVGHDTCWNKLVPKKVNVFMWRAIKGRLPVRVKLERRGIDLDLILCTCCNDSVETCTHCLVTCDLSMSVWNKLFNWWKVGNVNIFTIEELFSHSGNLDVHTSLSSIWQAVTWTSGYFIWKERNARVLEI</sequence>
<dbReference type="PANTHER" id="PTHR33116:SF79">
    <property type="entry name" value="REVERSE TRANSCRIPTASE DOMAIN, ZINC FINGER, CCHC-TYPE-RELATED"/>
    <property type="match status" value="1"/>
</dbReference>
<name>A0A699GTY6_TANCI</name>
<reference evidence="2" key="1">
    <citation type="journal article" date="2019" name="Sci. Rep.">
        <title>Draft genome of Tanacetum cinerariifolium, the natural source of mosquito coil.</title>
        <authorList>
            <person name="Yamashiro T."/>
            <person name="Shiraishi A."/>
            <person name="Satake H."/>
            <person name="Nakayama K."/>
        </authorList>
    </citation>
    <scope>NUCLEOTIDE SEQUENCE</scope>
</reference>
<comment type="caution">
    <text evidence="2">The sequence shown here is derived from an EMBL/GenBank/DDBJ whole genome shotgun (WGS) entry which is preliminary data.</text>
</comment>
<dbReference type="PANTHER" id="PTHR33116">
    <property type="entry name" value="REVERSE TRANSCRIPTASE ZINC-BINDING DOMAIN-CONTAINING PROTEIN-RELATED-RELATED"/>
    <property type="match status" value="1"/>
</dbReference>
<evidence type="ECO:0000313" key="2">
    <source>
        <dbReference type="EMBL" id="GEW21553.1"/>
    </source>
</evidence>
<protein>
    <submittedName>
        <fullName evidence="2">Reverse transcriptase domain, reverse transcriptase zinc-binding domain protein</fullName>
    </submittedName>
</protein>
<keyword evidence="2" id="KW-0548">Nucleotidyltransferase</keyword>
<keyword evidence="2" id="KW-0695">RNA-directed DNA polymerase</keyword>
<organism evidence="2">
    <name type="scientific">Tanacetum cinerariifolium</name>
    <name type="common">Dalmatian daisy</name>
    <name type="synonym">Chrysanthemum cinerariifolium</name>
    <dbReference type="NCBI Taxonomy" id="118510"/>
    <lineage>
        <taxon>Eukaryota</taxon>
        <taxon>Viridiplantae</taxon>
        <taxon>Streptophyta</taxon>
        <taxon>Embryophyta</taxon>
        <taxon>Tracheophyta</taxon>
        <taxon>Spermatophyta</taxon>
        <taxon>Magnoliopsida</taxon>
        <taxon>eudicotyledons</taxon>
        <taxon>Gunneridae</taxon>
        <taxon>Pentapetalae</taxon>
        <taxon>asterids</taxon>
        <taxon>campanulids</taxon>
        <taxon>Asterales</taxon>
        <taxon>Asteraceae</taxon>
        <taxon>Asteroideae</taxon>
        <taxon>Anthemideae</taxon>
        <taxon>Anthemidinae</taxon>
        <taxon>Tanacetum</taxon>
    </lineage>
</organism>
<dbReference type="EMBL" id="BKCJ010049472">
    <property type="protein sequence ID" value="GEW21553.1"/>
    <property type="molecule type" value="Genomic_DNA"/>
</dbReference>
<dbReference type="InterPro" id="IPR026960">
    <property type="entry name" value="RVT-Znf"/>
</dbReference>
<proteinExistence type="predicted"/>
<gene>
    <name evidence="2" type="ORF">Tci_193529</name>
</gene>
<accession>A0A699GTY6</accession>
<feature type="domain" description="Reverse transcriptase zinc-binding" evidence="1">
    <location>
        <begin position="146"/>
        <end position="214"/>
    </location>
</feature>
<keyword evidence="2" id="KW-0808">Transferase</keyword>